<organism evidence="1 2">
    <name type="scientific">Cordyceps militaris</name>
    <name type="common">Caterpillar fungus</name>
    <name type="synonym">Clavaria militaris</name>
    <dbReference type="NCBI Taxonomy" id="73501"/>
    <lineage>
        <taxon>Eukaryota</taxon>
        <taxon>Fungi</taxon>
        <taxon>Dikarya</taxon>
        <taxon>Ascomycota</taxon>
        <taxon>Pezizomycotina</taxon>
        <taxon>Sordariomycetes</taxon>
        <taxon>Hypocreomycetidae</taxon>
        <taxon>Hypocreales</taxon>
        <taxon>Cordycipitaceae</taxon>
        <taxon>Cordyceps</taxon>
    </lineage>
</organism>
<dbReference type="EMBL" id="CP023324">
    <property type="protein sequence ID" value="ATY62443.1"/>
    <property type="molecule type" value="Genomic_DNA"/>
</dbReference>
<evidence type="ECO:0000313" key="1">
    <source>
        <dbReference type="EMBL" id="ATY62443.1"/>
    </source>
</evidence>
<dbReference type="VEuPathDB" id="FungiDB:CCM_07073"/>
<dbReference type="VEuPathDB" id="FungiDB:A9K55_007838"/>
<name>A0A2H4SH57_CORMI</name>
<accession>A0A2H4SH57</accession>
<sequence length="101" mass="11102">MMPAEIIGPIAEDLPRDDGFHHDAAVYVATVVGAGLNLNLLEGTRQVISRYGTARFTPGSILTARTVRVQYNFHLELDRKSPFLQVSSCPAGGNMWYPDII</sequence>
<gene>
    <name evidence="1" type="ORF">A9K55_007838</name>
</gene>
<dbReference type="AlphaFoldDB" id="A0A2H4SH57"/>
<evidence type="ECO:0000313" key="2">
    <source>
        <dbReference type="Proteomes" id="UP000323067"/>
    </source>
</evidence>
<protein>
    <submittedName>
        <fullName evidence="1">Molybdenum cofactor sulfurase</fullName>
    </submittedName>
</protein>
<reference evidence="1 2" key="1">
    <citation type="journal article" date="2017" name="BMC Genomics">
        <title>Chromosome level assembly and secondary metabolite potential of the parasitic fungus Cordyceps militaris.</title>
        <authorList>
            <person name="Kramer G.J."/>
            <person name="Nodwell J.R."/>
        </authorList>
    </citation>
    <scope>NUCLEOTIDE SEQUENCE [LARGE SCALE GENOMIC DNA]</scope>
    <source>
        <strain evidence="1 2">ATCC 34164</strain>
    </source>
</reference>
<proteinExistence type="predicted"/>
<dbReference type="Proteomes" id="UP000323067">
    <property type="component" value="Chromosome vii"/>
</dbReference>